<feature type="compositionally biased region" description="Basic and acidic residues" evidence="1">
    <location>
        <begin position="182"/>
        <end position="194"/>
    </location>
</feature>
<name>L8FMX7_PSED2</name>
<accession>L8FMX7</accession>
<protein>
    <submittedName>
        <fullName evidence="2">Uncharacterized protein</fullName>
    </submittedName>
</protein>
<dbReference type="PANTHER" id="PTHR37535">
    <property type="entry name" value="FLUG DOMAIN PROTEIN"/>
    <property type="match status" value="1"/>
</dbReference>
<dbReference type="InParanoid" id="L8FMX7"/>
<organism evidence="2 3">
    <name type="scientific">Pseudogymnoascus destructans (strain ATCC MYA-4855 / 20631-21)</name>
    <name type="common">Bat white-nose syndrome fungus</name>
    <name type="synonym">Geomyces destructans</name>
    <dbReference type="NCBI Taxonomy" id="658429"/>
    <lineage>
        <taxon>Eukaryota</taxon>
        <taxon>Fungi</taxon>
        <taxon>Dikarya</taxon>
        <taxon>Ascomycota</taxon>
        <taxon>Pezizomycotina</taxon>
        <taxon>Leotiomycetes</taxon>
        <taxon>Thelebolales</taxon>
        <taxon>Thelebolaceae</taxon>
        <taxon>Pseudogymnoascus</taxon>
    </lineage>
</organism>
<proteinExistence type="predicted"/>
<reference evidence="3" key="1">
    <citation type="submission" date="2010-09" db="EMBL/GenBank/DDBJ databases">
        <title>The genome sequence of Geomyces destructans 20631-21.</title>
        <authorList>
            <consortium name="The Broad Institute Genome Sequencing Platform"/>
            <person name="Cuomo C.A."/>
            <person name="Blehert D.S."/>
            <person name="Lorch J.M."/>
            <person name="Young S.K."/>
            <person name="Zeng Q."/>
            <person name="Gargeya S."/>
            <person name="Fitzgerald M."/>
            <person name="Haas B."/>
            <person name="Abouelleil A."/>
            <person name="Alvarado L."/>
            <person name="Arachchi H.M."/>
            <person name="Berlin A."/>
            <person name="Brown A."/>
            <person name="Chapman S.B."/>
            <person name="Chen Z."/>
            <person name="Dunbar C."/>
            <person name="Freedman E."/>
            <person name="Gearin G."/>
            <person name="Gellesch M."/>
            <person name="Goldberg J."/>
            <person name="Griggs A."/>
            <person name="Gujja S."/>
            <person name="Heiman D."/>
            <person name="Howarth C."/>
            <person name="Larson L."/>
            <person name="Lui A."/>
            <person name="MacDonald P.J.P."/>
            <person name="Montmayeur A."/>
            <person name="Murphy C."/>
            <person name="Neiman D."/>
            <person name="Pearson M."/>
            <person name="Priest M."/>
            <person name="Roberts A."/>
            <person name="Saif S."/>
            <person name="Shea T."/>
            <person name="Shenoy N."/>
            <person name="Sisk P."/>
            <person name="Stolte C."/>
            <person name="Sykes S."/>
            <person name="Wortman J."/>
            <person name="Nusbaum C."/>
            <person name="Birren B."/>
        </authorList>
    </citation>
    <scope>NUCLEOTIDE SEQUENCE [LARGE SCALE GENOMIC DNA]</scope>
    <source>
        <strain evidence="3">ATCC MYA-4855 / 20631-21</strain>
    </source>
</reference>
<dbReference type="STRING" id="658429.L8FMX7"/>
<feature type="compositionally biased region" description="Acidic residues" evidence="1">
    <location>
        <begin position="195"/>
        <end position="205"/>
    </location>
</feature>
<gene>
    <name evidence="2" type="ORF">GMDG_05076</name>
</gene>
<dbReference type="AlphaFoldDB" id="L8FMX7"/>
<dbReference type="EMBL" id="GL573269">
    <property type="protein sequence ID" value="ELR01894.1"/>
    <property type="molecule type" value="Genomic_DNA"/>
</dbReference>
<dbReference type="Proteomes" id="UP000011064">
    <property type="component" value="Unassembled WGS sequence"/>
</dbReference>
<evidence type="ECO:0000313" key="3">
    <source>
        <dbReference type="Proteomes" id="UP000011064"/>
    </source>
</evidence>
<evidence type="ECO:0000313" key="2">
    <source>
        <dbReference type="EMBL" id="ELR01894.1"/>
    </source>
</evidence>
<dbReference type="PANTHER" id="PTHR37535:SF4">
    <property type="entry name" value="FLUG DOMAIN-CONTAINING PROTEIN"/>
    <property type="match status" value="1"/>
</dbReference>
<feature type="region of interest" description="Disordered" evidence="1">
    <location>
        <begin position="182"/>
        <end position="205"/>
    </location>
</feature>
<sequence length="277" mass="32263">MALGRNARIDRQLLQCLDNRVKRRQLKPKTKCPPGYYQSLKDKHYDPKTVIKNKYAPATVDNLGGIRSKFKRFCHNQHLGDWRSVIRDCSRGTTISFIQHMYNEDRVKKRGSMSQYTAQFGMLYNKENGRLMDSNNRKEVLKKFIDTLRLDRTVKSKPVLGLDDFLLLLNCHWAHDKSVYPTEQHRVQKRRDNPSSDDDDLESDVDMGGVEGDTRLFDALCYEDVCLLVVHSPDNSERDVLTMEVKLSHHKGHNKRPKKTIFFFTEVDDPIFCAITL</sequence>
<dbReference type="HOGENOM" id="CLU_069844_0_0_1"/>
<evidence type="ECO:0000256" key="1">
    <source>
        <dbReference type="SAM" id="MobiDB-lite"/>
    </source>
</evidence>
<keyword evidence="3" id="KW-1185">Reference proteome</keyword>
<dbReference type="VEuPathDB" id="FungiDB:GMDG_05076"/>